<evidence type="ECO:0000313" key="15">
    <source>
        <dbReference type="Proteomes" id="UP000295070"/>
    </source>
</evidence>
<organism evidence="14 15">
    <name type="scientific">Perca flavescens</name>
    <name type="common">American yellow perch</name>
    <name type="synonym">Morone flavescens</name>
    <dbReference type="NCBI Taxonomy" id="8167"/>
    <lineage>
        <taxon>Eukaryota</taxon>
        <taxon>Metazoa</taxon>
        <taxon>Chordata</taxon>
        <taxon>Craniata</taxon>
        <taxon>Vertebrata</taxon>
        <taxon>Euteleostomi</taxon>
        <taxon>Actinopterygii</taxon>
        <taxon>Neopterygii</taxon>
        <taxon>Teleostei</taxon>
        <taxon>Neoteleostei</taxon>
        <taxon>Acanthomorphata</taxon>
        <taxon>Eupercaria</taxon>
        <taxon>Perciformes</taxon>
        <taxon>Percoidei</taxon>
        <taxon>Percidae</taxon>
        <taxon>Percinae</taxon>
        <taxon>Perca</taxon>
    </lineage>
</organism>
<name>A0A484CHZ6_PERFV</name>
<keyword evidence="5" id="KW-0964">Secreted</keyword>
<comment type="function">
    <text evidence="1">Involved in gametogenesis and steroidogenesis.</text>
</comment>
<dbReference type="GO" id="GO:0030728">
    <property type="term" value="P:ovulation"/>
    <property type="evidence" value="ECO:0007669"/>
    <property type="project" value="TreeGrafter"/>
</dbReference>
<dbReference type="FunFam" id="2.10.90.10:FF:000007">
    <property type="entry name" value="Luteinizing hormone beta subunit"/>
    <property type="match status" value="1"/>
</dbReference>
<keyword evidence="6 12" id="KW-0372">Hormone</keyword>
<evidence type="ECO:0000256" key="9">
    <source>
        <dbReference type="ARBA" id="ARBA00069434"/>
    </source>
</evidence>
<gene>
    <name evidence="14" type="ORF">EPR50_G00181990</name>
</gene>
<comment type="similarity">
    <text evidence="3 12">Belongs to the glycoprotein hormones subunit beta family.</text>
</comment>
<feature type="domain" description="Glycoprotein hormone subunit beta" evidence="13">
    <location>
        <begin position="37"/>
        <end position="140"/>
    </location>
</feature>
<dbReference type="GO" id="GO:0005615">
    <property type="term" value="C:extracellular space"/>
    <property type="evidence" value="ECO:0007669"/>
    <property type="project" value="TreeGrafter"/>
</dbReference>
<comment type="subunit">
    <text evidence="4">Heterodimer of an alpha and a beta chain.</text>
</comment>
<sequence>MMAVQVRRVMFPAMVTLFLGASSSIWPLAPAAAFLLPSCRLINQTVSLEKEGCPTCHLVETTICSGHCFTKDPVFKIAFSNVYQNVCMYQDLYYKTFKLPDCSPGVDPSVTYPVALSCHCGRCAMATSDCTFGSLQPNFCIHDIPFYY</sequence>
<dbReference type="InterPro" id="IPR001545">
    <property type="entry name" value="Gonadotropin_bsu"/>
</dbReference>
<evidence type="ECO:0000256" key="6">
    <source>
        <dbReference type="ARBA" id="ARBA00022702"/>
    </source>
</evidence>
<comment type="caution">
    <text evidence="14">The sequence shown here is derived from an EMBL/GenBank/DDBJ whole genome shotgun (WGS) entry which is preliminary data.</text>
</comment>
<dbReference type="PANTHER" id="PTHR11515">
    <property type="entry name" value="GLYCOPROTEIN HORMONE BETA CHAIN"/>
    <property type="match status" value="1"/>
</dbReference>
<keyword evidence="7" id="KW-1015">Disulfide bond</keyword>
<dbReference type="SMART" id="SM00068">
    <property type="entry name" value="GHB"/>
    <property type="match status" value="1"/>
</dbReference>
<dbReference type="AlphaFoldDB" id="A0A484CHZ6"/>
<keyword evidence="15" id="KW-1185">Reference proteome</keyword>
<evidence type="ECO:0000256" key="10">
    <source>
        <dbReference type="ARBA" id="ARBA00077521"/>
    </source>
</evidence>
<dbReference type="GO" id="GO:0007186">
    <property type="term" value="P:G protein-coupled receptor signaling pathway"/>
    <property type="evidence" value="ECO:0007669"/>
    <property type="project" value="TreeGrafter"/>
</dbReference>
<dbReference type="SUPFAM" id="SSF57501">
    <property type="entry name" value="Cystine-knot cytokines"/>
    <property type="match status" value="1"/>
</dbReference>
<evidence type="ECO:0000256" key="7">
    <source>
        <dbReference type="ARBA" id="ARBA00023157"/>
    </source>
</evidence>
<protein>
    <recommendedName>
        <fullName evidence="9">Gonadotropin subunit beta-2</fullName>
    </recommendedName>
    <alternativeName>
        <fullName evidence="10">GTH-II-beta</fullName>
    </alternativeName>
    <alternativeName>
        <fullName evidence="11">Gonadotropin beta-II chain</fullName>
    </alternativeName>
</protein>
<proteinExistence type="inferred from homology"/>
<evidence type="ECO:0000256" key="3">
    <source>
        <dbReference type="ARBA" id="ARBA00006552"/>
    </source>
</evidence>
<evidence type="ECO:0000256" key="2">
    <source>
        <dbReference type="ARBA" id="ARBA00004613"/>
    </source>
</evidence>
<comment type="subcellular location">
    <subcellularLocation>
        <location evidence="2 12">Secreted</location>
    </subcellularLocation>
</comment>
<evidence type="ECO:0000256" key="4">
    <source>
        <dbReference type="ARBA" id="ARBA00011870"/>
    </source>
</evidence>
<evidence type="ECO:0000259" key="13">
    <source>
        <dbReference type="Pfam" id="PF00007"/>
    </source>
</evidence>
<dbReference type="PROSITE" id="PS00261">
    <property type="entry name" value="GLYCO_HORMONE_BETA_1"/>
    <property type="match status" value="1"/>
</dbReference>
<evidence type="ECO:0000256" key="12">
    <source>
        <dbReference type="RuleBase" id="RU004069"/>
    </source>
</evidence>
<dbReference type="GO" id="GO:0005179">
    <property type="term" value="F:hormone activity"/>
    <property type="evidence" value="ECO:0007669"/>
    <property type="project" value="UniProtKB-KW"/>
</dbReference>
<dbReference type="Proteomes" id="UP000295070">
    <property type="component" value="Chromosome 17"/>
</dbReference>
<evidence type="ECO:0000256" key="1">
    <source>
        <dbReference type="ARBA" id="ARBA00003920"/>
    </source>
</evidence>
<dbReference type="PANTHER" id="PTHR11515:SF11">
    <property type="entry name" value="LUTROPIN SUBUNIT BETA"/>
    <property type="match status" value="1"/>
</dbReference>
<dbReference type="PROSITE" id="PS00689">
    <property type="entry name" value="GLYCO_HORMONE_BETA_2"/>
    <property type="match status" value="1"/>
</dbReference>
<dbReference type="GO" id="GO:0010817">
    <property type="term" value="P:regulation of hormone levels"/>
    <property type="evidence" value="ECO:0007669"/>
    <property type="project" value="UniProtKB-ARBA"/>
</dbReference>
<reference evidence="14 15" key="1">
    <citation type="submission" date="2019-01" db="EMBL/GenBank/DDBJ databases">
        <title>A chromosome-scale genome assembly of the yellow perch, Perca flavescens.</title>
        <authorList>
            <person name="Feron R."/>
            <person name="Morvezen R."/>
            <person name="Bestin A."/>
            <person name="Haffray P."/>
            <person name="Klopp C."/>
            <person name="Zahm M."/>
            <person name="Cabau C."/>
            <person name="Roques C."/>
            <person name="Donnadieu C."/>
            <person name="Bouchez O."/>
            <person name="Christie M."/>
            <person name="Larson W."/>
            <person name="Guiguen Y."/>
        </authorList>
    </citation>
    <scope>NUCLEOTIDE SEQUENCE [LARGE SCALE GENOMIC DNA]</scope>
    <source>
        <strain evidence="14">YP-PL-M2</strain>
        <tissue evidence="14">Blood</tissue>
    </source>
</reference>
<dbReference type="EMBL" id="SCKG01000017">
    <property type="protein sequence ID" value="TDH01585.1"/>
    <property type="molecule type" value="Genomic_DNA"/>
</dbReference>
<dbReference type="STRING" id="8167.A0A484CHZ6"/>
<dbReference type="InterPro" id="IPR029034">
    <property type="entry name" value="Cystine-knot_cytokine"/>
</dbReference>
<dbReference type="GO" id="GO:0005737">
    <property type="term" value="C:cytoplasm"/>
    <property type="evidence" value="ECO:0007669"/>
    <property type="project" value="TreeGrafter"/>
</dbReference>
<accession>A0A484CHZ6</accession>
<evidence type="ECO:0000256" key="11">
    <source>
        <dbReference type="ARBA" id="ARBA00081883"/>
    </source>
</evidence>
<dbReference type="Pfam" id="PF00007">
    <property type="entry name" value="Cys_knot"/>
    <property type="match status" value="1"/>
</dbReference>
<evidence type="ECO:0000313" key="14">
    <source>
        <dbReference type="EMBL" id="TDH01585.1"/>
    </source>
</evidence>
<dbReference type="Gene3D" id="2.10.90.10">
    <property type="entry name" value="Cystine-knot cytokines"/>
    <property type="match status" value="1"/>
</dbReference>
<keyword evidence="8" id="KW-0325">Glycoprotein</keyword>
<evidence type="ECO:0000256" key="5">
    <source>
        <dbReference type="ARBA" id="ARBA00022525"/>
    </source>
</evidence>
<dbReference type="InterPro" id="IPR018245">
    <property type="entry name" value="Gonadotropin_bsu_CS"/>
</dbReference>
<dbReference type="InterPro" id="IPR006208">
    <property type="entry name" value="Glyco_hormone_CN"/>
</dbReference>
<evidence type="ECO:0000256" key="8">
    <source>
        <dbReference type="ARBA" id="ARBA00023180"/>
    </source>
</evidence>
<dbReference type="CDD" id="cd00069">
    <property type="entry name" value="GHB_like"/>
    <property type="match status" value="1"/>
</dbReference>